<accession>A0A0J1D5H6</accession>
<evidence type="ECO:0000313" key="1">
    <source>
        <dbReference type="EMBL" id="KLU27905.1"/>
    </source>
</evidence>
<sequence>MPESDSWPSCIRTVEPASRRNNPFLALQFRKVSQLLAQRSAASTTAFAFKTDDLFDYDAVQRTARLNRKKRSFFSCARR</sequence>
<dbReference type="AlphaFoldDB" id="A0A0J1D5H6"/>
<comment type="caution">
    <text evidence="1">The sequence shown here is derived from an EMBL/GenBank/DDBJ whole genome shotgun (WGS) entry which is preliminary data.</text>
</comment>
<dbReference type="PATRIC" id="fig|908627.4.peg.449"/>
<reference evidence="1 2" key="1">
    <citation type="journal article" date="2015" name="Genome Announc.">
        <title>Draft Genome Sequence of Burkholderia sp. Strain PML1(12), an Ectomycorrhizosphere-Inhabiting Bacterium with Effective Mineral-Weathering Ability.</title>
        <authorList>
            <person name="Uroz S."/>
            <person name="Oger P."/>
        </authorList>
    </citation>
    <scope>NUCLEOTIDE SEQUENCE [LARGE SCALE GENOMIC DNA]</scope>
    <source>
        <strain evidence="2">PML1(12)</strain>
    </source>
</reference>
<evidence type="ECO:0000313" key="2">
    <source>
        <dbReference type="Proteomes" id="UP000035963"/>
    </source>
</evidence>
<dbReference type="EMBL" id="AEJF01000010">
    <property type="protein sequence ID" value="KLU27905.1"/>
    <property type="molecule type" value="Genomic_DNA"/>
</dbReference>
<name>A0A0J1D5H6_9BURK</name>
<organism evidence="1 2">
    <name type="scientific">Caballeronia mineralivorans PML1(12)</name>
    <dbReference type="NCBI Taxonomy" id="908627"/>
    <lineage>
        <taxon>Bacteria</taxon>
        <taxon>Pseudomonadati</taxon>
        <taxon>Pseudomonadota</taxon>
        <taxon>Betaproteobacteria</taxon>
        <taxon>Burkholderiales</taxon>
        <taxon>Burkholderiaceae</taxon>
        <taxon>Caballeronia</taxon>
    </lineage>
</organism>
<keyword evidence="2" id="KW-1185">Reference proteome</keyword>
<proteinExistence type="predicted"/>
<protein>
    <submittedName>
        <fullName evidence="1">Uncharacterized protein</fullName>
    </submittedName>
</protein>
<gene>
    <name evidence="1" type="ORF">EOS_02070</name>
</gene>
<dbReference type="Proteomes" id="UP000035963">
    <property type="component" value="Unassembled WGS sequence"/>
</dbReference>